<dbReference type="EMBL" id="VIBQ01000017">
    <property type="protein sequence ID" value="KAB8360636.1"/>
    <property type="molecule type" value="Genomic_DNA"/>
</dbReference>
<dbReference type="SUPFAM" id="SSF103473">
    <property type="entry name" value="MFS general substrate transporter"/>
    <property type="match status" value="1"/>
</dbReference>
<evidence type="ECO:0000313" key="10">
    <source>
        <dbReference type="Proteomes" id="UP000327013"/>
    </source>
</evidence>
<feature type="signal peptide" evidence="7">
    <location>
        <begin position="1"/>
        <end position="19"/>
    </location>
</feature>
<dbReference type="InterPro" id="IPR005828">
    <property type="entry name" value="MFS_sugar_transport-like"/>
</dbReference>
<dbReference type="InterPro" id="IPR020846">
    <property type="entry name" value="MFS_dom"/>
</dbReference>
<dbReference type="AlphaFoldDB" id="A0A5N6KYA2"/>
<dbReference type="OrthoDB" id="433512at2759"/>
<evidence type="ECO:0000256" key="1">
    <source>
        <dbReference type="ARBA" id="ARBA00004141"/>
    </source>
</evidence>
<feature type="transmembrane region" description="Helical" evidence="6">
    <location>
        <begin position="254"/>
        <end position="273"/>
    </location>
</feature>
<dbReference type="GO" id="GO:0022857">
    <property type="term" value="F:transmembrane transporter activity"/>
    <property type="evidence" value="ECO:0007669"/>
    <property type="project" value="InterPro"/>
</dbReference>
<evidence type="ECO:0000313" key="9">
    <source>
        <dbReference type="EMBL" id="KAB8360636.1"/>
    </source>
</evidence>
<sequence>MQPLGQLLALVVALGVVAGYKKHIETTGTSNCMMPGGQGRNVECTKTLDSAWRWIVGLGAFPALFAISFRLMIPESPRYLMDVRRKVEAAAKQTHRYFEQAPSPEVYARNIAQSQPLKMVQYPSTTTSSAPANPMTVETYFSSPRATADDHDQHTTQTVSRTASMVESITYREPSEADMETDTDQEPRASLSDAKDYFITQDTIFASSPLQDKTHLYGLLLGRLEQILIIISVGAVVGGAIFLKVIHYMSPKRIQFWGFIALAFLLLITGSAFEKLNTGLIVFYALIQLFFNLGPNTTTYIMSAELYPTRYRCTCHGISAAAGKLGAIIAQLIVQVPKFRDANWLGHGLQIFCAFMALGAAVTWLLTPETRDAKGKSRTLEELARGHKMFEEAREQAEDARRLET</sequence>
<evidence type="ECO:0000259" key="8">
    <source>
        <dbReference type="PROSITE" id="PS50850"/>
    </source>
</evidence>
<dbReference type="InterPro" id="IPR036259">
    <property type="entry name" value="MFS_trans_sf"/>
</dbReference>
<dbReference type="Proteomes" id="UP000327013">
    <property type="component" value="Unassembled WGS sequence"/>
</dbReference>
<dbReference type="Gene3D" id="1.20.1250.20">
    <property type="entry name" value="MFS general substrate transporter like domains"/>
    <property type="match status" value="2"/>
</dbReference>
<feature type="transmembrane region" description="Helical" evidence="6">
    <location>
        <begin position="51"/>
        <end position="73"/>
    </location>
</feature>
<evidence type="ECO:0000256" key="7">
    <source>
        <dbReference type="SAM" id="SignalP"/>
    </source>
</evidence>
<gene>
    <name evidence="9" type="ORF">FH972_024374</name>
</gene>
<keyword evidence="3 6" id="KW-1133">Transmembrane helix</keyword>
<keyword evidence="10" id="KW-1185">Reference proteome</keyword>
<evidence type="ECO:0000256" key="3">
    <source>
        <dbReference type="ARBA" id="ARBA00022989"/>
    </source>
</evidence>
<dbReference type="PROSITE" id="PS50850">
    <property type="entry name" value="MFS"/>
    <property type="match status" value="1"/>
</dbReference>
<name>A0A5N6KYA2_9ROSI</name>
<organism evidence="9 10">
    <name type="scientific">Carpinus fangiana</name>
    <dbReference type="NCBI Taxonomy" id="176857"/>
    <lineage>
        <taxon>Eukaryota</taxon>
        <taxon>Viridiplantae</taxon>
        <taxon>Streptophyta</taxon>
        <taxon>Embryophyta</taxon>
        <taxon>Tracheophyta</taxon>
        <taxon>Spermatophyta</taxon>
        <taxon>Magnoliopsida</taxon>
        <taxon>eudicotyledons</taxon>
        <taxon>Gunneridae</taxon>
        <taxon>Pentapetalae</taxon>
        <taxon>rosids</taxon>
        <taxon>fabids</taxon>
        <taxon>Fagales</taxon>
        <taxon>Betulaceae</taxon>
        <taxon>Carpinus</taxon>
    </lineage>
</organism>
<protein>
    <recommendedName>
        <fullName evidence="8">Major facilitator superfamily (MFS) profile domain-containing protein</fullName>
    </recommendedName>
</protein>
<evidence type="ECO:0000256" key="2">
    <source>
        <dbReference type="ARBA" id="ARBA00022692"/>
    </source>
</evidence>
<comment type="caution">
    <text evidence="9">The sequence shown here is derived from an EMBL/GenBank/DDBJ whole genome shotgun (WGS) entry which is preliminary data.</text>
</comment>
<dbReference type="Pfam" id="PF00083">
    <property type="entry name" value="Sugar_tr"/>
    <property type="match status" value="2"/>
</dbReference>
<comment type="subcellular location">
    <subcellularLocation>
        <location evidence="1">Membrane</location>
        <topology evidence="1">Multi-pass membrane protein</topology>
    </subcellularLocation>
</comment>
<dbReference type="GO" id="GO:0016020">
    <property type="term" value="C:membrane"/>
    <property type="evidence" value="ECO:0007669"/>
    <property type="project" value="UniProtKB-SubCell"/>
</dbReference>
<feature type="transmembrane region" description="Helical" evidence="6">
    <location>
        <begin position="227"/>
        <end position="248"/>
    </location>
</feature>
<feature type="region of interest" description="Disordered" evidence="5">
    <location>
        <begin position="145"/>
        <end position="165"/>
    </location>
</feature>
<keyword evidence="7" id="KW-0732">Signal</keyword>
<evidence type="ECO:0000256" key="6">
    <source>
        <dbReference type="SAM" id="Phobius"/>
    </source>
</evidence>
<evidence type="ECO:0000256" key="5">
    <source>
        <dbReference type="SAM" id="MobiDB-lite"/>
    </source>
</evidence>
<evidence type="ECO:0000256" key="4">
    <source>
        <dbReference type="ARBA" id="ARBA00023136"/>
    </source>
</evidence>
<accession>A0A5N6KYA2</accession>
<keyword evidence="4 6" id="KW-0472">Membrane</keyword>
<feature type="domain" description="Major facilitator superfamily (MFS) profile" evidence="8">
    <location>
        <begin position="1"/>
        <end position="371"/>
    </location>
</feature>
<feature type="transmembrane region" description="Helical" evidence="6">
    <location>
        <begin position="280"/>
        <end position="302"/>
    </location>
</feature>
<proteinExistence type="predicted"/>
<dbReference type="PANTHER" id="PTHR24064">
    <property type="entry name" value="SOLUTE CARRIER FAMILY 22 MEMBER"/>
    <property type="match status" value="1"/>
</dbReference>
<feature type="transmembrane region" description="Helical" evidence="6">
    <location>
        <begin position="344"/>
        <end position="366"/>
    </location>
</feature>
<feature type="chain" id="PRO_5024344760" description="Major facilitator superfamily (MFS) profile domain-containing protein" evidence="7">
    <location>
        <begin position="20"/>
        <end position="405"/>
    </location>
</feature>
<reference evidence="9 10" key="1">
    <citation type="submission" date="2019-06" db="EMBL/GenBank/DDBJ databases">
        <title>A chromosomal-level reference genome of Carpinus fangiana (Coryloideae, Betulaceae).</title>
        <authorList>
            <person name="Yang X."/>
            <person name="Wang Z."/>
            <person name="Zhang L."/>
            <person name="Hao G."/>
            <person name="Liu J."/>
            <person name="Yang Y."/>
        </authorList>
    </citation>
    <scope>NUCLEOTIDE SEQUENCE [LARGE SCALE GENOMIC DNA]</scope>
    <source>
        <strain evidence="9">Cfa_2016G</strain>
        <tissue evidence="9">Leaf</tissue>
    </source>
</reference>
<keyword evidence="2 6" id="KW-0812">Transmembrane</keyword>